<dbReference type="SMART" id="SM00220">
    <property type="entry name" value="S_TKc"/>
    <property type="match status" value="1"/>
</dbReference>
<dbReference type="InterPro" id="IPR000719">
    <property type="entry name" value="Prot_kinase_dom"/>
</dbReference>
<evidence type="ECO:0000256" key="1">
    <source>
        <dbReference type="ARBA" id="ARBA00022679"/>
    </source>
</evidence>
<keyword evidence="3 7" id="KW-0418">Kinase</keyword>
<dbReference type="CDD" id="cd00180">
    <property type="entry name" value="PKc"/>
    <property type="match status" value="1"/>
</dbReference>
<dbReference type="GO" id="GO:0005524">
    <property type="term" value="F:ATP binding"/>
    <property type="evidence" value="ECO:0007669"/>
    <property type="project" value="UniProtKB-KW"/>
</dbReference>
<dbReference type="SUPFAM" id="SSF56112">
    <property type="entry name" value="Protein kinase-like (PK-like)"/>
    <property type="match status" value="1"/>
</dbReference>
<dbReference type="Gene3D" id="3.30.160.20">
    <property type="match status" value="1"/>
</dbReference>
<comment type="caution">
    <text evidence="7">The sequence shown here is derived from an EMBL/GenBank/DDBJ whole genome shotgun (WGS) entry which is preliminary data.</text>
</comment>
<dbReference type="GO" id="GO:0004713">
    <property type="term" value="F:protein tyrosine kinase activity"/>
    <property type="evidence" value="ECO:0007669"/>
    <property type="project" value="TreeGrafter"/>
</dbReference>
<evidence type="ECO:0000256" key="5">
    <source>
        <dbReference type="ARBA" id="ARBA00037982"/>
    </source>
</evidence>
<evidence type="ECO:0000313" key="7">
    <source>
        <dbReference type="EMBL" id="ORY15271.1"/>
    </source>
</evidence>
<evidence type="ECO:0000313" key="8">
    <source>
        <dbReference type="Proteomes" id="UP000193144"/>
    </source>
</evidence>
<accession>A0A1Y1ZYD2</accession>
<keyword evidence="4" id="KW-0067">ATP-binding</keyword>
<dbReference type="CDD" id="cd00048">
    <property type="entry name" value="DSRM_SF"/>
    <property type="match status" value="1"/>
</dbReference>
<keyword evidence="8" id="KW-1185">Reference proteome</keyword>
<proteinExistence type="inferred from homology"/>
<name>A0A1Y1ZYD2_9PLEO</name>
<dbReference type="GO" id="GO:0005634">
    <property type="term" value="C:nucleus"/>
    <property type="evidence" value="ECO:0007669"/>
    <property type="project" value="TreeGrafter"/>
</dbReference>
<evidence type="ECO:0000259" key="6">
    <source>
        <dbReference type="PROSITE" id="PS50011"/>
    </source>
</evidence>
<keyword evidence="2" id="KW-0547">Nucleotide-binding</keyword>
<evidence type="ECO:0000256" key="4">
    <source>
        <dbReference type="ARBA" id="ARBA00022840"/>
    </source>
</evidence>
<keyword evidence="1" id="KW-0808">Transferase</keyword>
<dbReference type="PANTHER" id="PTHR11042:SF190">
    <property type="entry name" value="MITOSIS INHIBITOR PROTEIN KINASE MIK1"/>
    <property type="match status" value="1"/>
</dbReference>
<evidence type="ECO:0000256" key="3">
    <source>
        <dbReference type="ARBA" id="ARBA00022777"/>
    </source>
</evidence>
<sequence>MDSISDLQGLCDRWKWPQPEYLVHRIGDGYHCEVMVDDLEYSTPLEWETAELAKNAAAKIAYLQIRSASGHRGILAARKMPGGWGSGEFLYRSTRVSTSFVITSRNSSTSTNTFYSGKSNGSTSANTFYSASRGGCASASTFYSTRTRWSRSIREDPTESPVPSKWQQHLHGVKLLPISPFDETNWSGRGQHAEFDSSEQSEIDALLQFRGILGHSATALVEKVQCKRILLARKRIKCNWRLKREDLIKEVEHLQRLKHSHIVRAVGTYVIANELSILLYPATEYNLEDLLGSLAESENPKSQSFLSHDLFRAFACLINTIDFIHGQLIKHMDIKPSNILVKANRNITGTRYHIYLADFGISRSYENPEDAETDSRTACTRTYAAPEVIRQETRGFSAVLSSKYTGFTPSNSCLDIFSLGCVFLEMISVICSPMQRIQLLVTRRLNPDNDWSYQANMDRIFSADLFRHFFHPEIPEVAKMMTSLDPQHRPSASEIRKILRAPTHCCYEGSVPFEAAEQ</sequence>
<dbReference type="InterPro" id="IPR050339">
    <property type="entry name" value="CC_SR_Kinase"/>
</dbReference>
<dbReference type="Proteomes" id="UP000193144">
    <property type="component" value="Unassembled WGS sequence"/>
</dbReference>
<dbReference type="GO" id="GO:0110031">
    <property type="term" value="P:negative regulation of G2/MI transition of meiotic cell cycle"/>
    <property type="evidence" value="ECO:0007669"/>
    <property type="project" value="TreeGrafter"/>
</dbReference>
<organism evidence="7 8">
    <name type="scientific">Clohesyomyces aquaticus</name>
    <dbReference type="NCBI Taxonomy" id="1231657"/>
    <lineage>
        <taxon>Eukaryota</taxon>
        <taxon>Fungi</taxon>
        <taxon>Dikarya</taxon>
        <taxon>Ascomycota</taxon>
        <taxon>Pezizomycotina</taxon>
        <taxon>Dothideomycetes</taxon>
        <taxon>Pleosporomycetidae</taxon>
        <taxon>Pleosporales</taxon>
        <taxon>Lindgomycetaceae</taxon>
        <taxon>Clohesyomyces</taxon>
    </lineage>
</organism>
<dbReference type="Pfam" id="PF00069">
    <property type="entry name" value="Pkinase"/>
    <property type="match status" value="1"/>
</dbReference>
<dbReference type="STRING" id="1231657.A0A1Y1ZYD2"/>
<evidence type="ECO:0000256" key="2">
    <source>
        <dbReference type="ARBA" id="ARBA00022741"/>
    </source>
</evidence>
<dbReference type="GO" id="GO:0005737">
    <property type="term" value="C:cytoplasm"/>
    <property type="evidence" value="ECO:0007669"/>
    <property type="project" value="TreeGrafter"/>
</dbReference>
<dbReference type="PROSITE" id="PS00108">
    <property type="entry name" value="PROTEIN_KINASE_ST"/>
    <property type="match status" value="1"/>
</dbReference>
<protein>
    <submittedName>
        <fullName evidence="7">Kinase-like domain-containing protein</fullName>
    </submittedName>
</protein>
<dbReference type="Gene3D" id="3.30.200.20">
    <property type="entry name" value="Phosphorylase Kinase, domain 1"/>
    <property type="match status" value="1"/>
</dbReference>
<dbReference type="PANTHER" id="PTHR11042">
    <property type="entry name" value="EUKARYOTIC TRANSLATION INITIATION FACTOR 2-ALPHA KINASE EIF2-ALPHA KINASE -RELATED"/>
    <property type="match status" value="1"/>
</dbReference>
<dbReference type="InterPro" id="IPR011009">
    <property type="entry name" value="Kinase-like_dom_sf"/>
</dbReference>
<dbReference type="EMBL" id="MCFA01000026">
    <property type="protein sequence ID" value="ORY15271.1"/>
    <property type="molecule type" value="Genomic_DNA"/>
</dbReference>
<feature type="domain" description="Protein kinase" evidence="6">
    <location>
        <begin position="207"/>
        <end position="507"/>
    </location>
</feature>
<dbReference type="SUPFAM" id="SSF54768">
    <property type="entry name" value="dsRNA-binding domain-like"/>
    <property type="match status" value="1"/>
</dbReference>
<dbReference type="OrthoDB" id="4062651at2759"/>
<dbReference type="AlphaFoldDB" id="A0A1Y1ZYD2"/>
<dbReference type="PROSITE" id="PS50011">
    <property type="entry name" value="PROTEIN_KINASE_DOM"/>
    <property type="match status" value="1"/>
</dbReference>
<dbReference type="Gene3D" id="1.10.510.10">
    <property type="entry name" value="Transferase(Phosphotransferase) domain 1"/>
    <property type="match status" value="1"/>
</dbReference>
<comment type="similarity">
    <text evidence="5">Belongs to the protein kinase superfamily. Ser/Thr protein kinase family. GCN2 subfamily.</text>
</comment>
<gene>
    <name evidence="7" type="ORF">BCR34DRAFT_558965</name>
</gene>
<reference evidence="7 8" key="1">
    <citation type="submission" date="2016-07" db="EMBL/GenBank/DDBJ databases">
        <title>Pervasive Adenine N6-methylation of Active Genes in Fungi.</title>
        <authorList>
            <consortium name="DOE Joint Genome Institute"/>
            <person name="Mondo S.J."/>
            <person name="Dannebaum R.O."/>
            <person name="Kuo R.C."/>
            <person name="Labutti K."/>
            <person name="Haridas S."/>
            <person name="Kuo A."/>
            <person name="Salamov A."/>
            <person name="Ahrendt S.R."/>
            <person name="Lipzen A."/>
            <person name="Sullivan W."/>
            <person name="Andreopoulos W.B."/>
            <person name="Clum A."/>
            <person name="Lindquist E."/>
            <person name="Daum C."/>
            <person name="Ramamoorthy G.K."/>
            <person name="Gryganskyi A."/>
            <person name="Culley D."/>
            <person name="Magnuson J.K."/>
            <person name="James T.Y."/>
            <person name="O'Malley M.A."/>
            <person name="Stajich J.E."/>
            <person name="Spatafora J.W."/>
            <person name="Visel A."/>
            <person name="Grigoriev I.V."/>
        </authorList>
    </citation>
    <scope>NUCLEOTIDE SEQUENCE [LARGE SCALE GENOMIC DNA]</scope>
    <source>
        <strain evidence="7 8">CBS 115471</strain>
    </source>
</reference>
<dbReference type="InterPro" id="IPR008271">
    <property type="entry name" value="Ser/Thr_kinase_AS"/>
</dbReference>